<dbReference type="PRINTS" id="PR01950">
    <property type="entry name" value="LANCSUPER"/>
</dbReference>
<sequence length="253" mass="28415">MADCFFPNIMPDFVAEATAETQDEEGKEPVVVTQDCLMKLLSMPYSSLSQRFKCTTLDLKETITLETWGMSGQQVQDFTLYYGTLGTVFSSLELTYSLVTTMILLSPLRLLRLVTPLLLIQACSPELGCFMDVTFLCGRASACALGAMLAKHAVQFREIKLPKNLPDELLYGRVGYLWACLFINKHRGTGTIPSTYTCSIVNEIIKNGRELAKSGRCPLMFMMRWKSSVVESEMRKTGVKRRDENEIVVEMAI</sequence>
<dbReference type="Pfam" id="PF05147">
    <property type="entry name" value="LANC_like"/>
    <property type="match status" value="1"/>
</dbReference>
<dbReference type="Proteomes" id="UP000237347">
    <property type="component" value="Unassembled WGS sequence"/>
</dbReference>
<dbReference type="PANTHER" id="PTHR12736:SF22">
    <property type="entry name" value="LANC-LIKE PROTEIN GCL2"/>
    <property type="match status" value="1"/>
</dbReference>
<dbReference type="AlphaFoldDB" id="A0AAW0K4H8"/>
<dbReference type="EMBL" id="PKMF04000407">
    <property type="protein sequence ID" value="KAK7833431.1"/>
    <property type="molecule type" value="Genomic_DNA"/>
</dbReference>
<protein>
    <submittedName>
        <fullName evidence="1">Lanc-like protein gcl2</fullName>
    </submittedName>
</protein>
<evidence type="ECO:0000313" key="1">
    <source>
        <dbReference type="EMBL" id="KAK7833431.1"/>
    </source>
</evidence>
<comment type="caution">
    <text evidence="1">The sequence shown here is derived from an EMBL/GenBank/DDBJ whole genome shotgun (WGS) entry which is preliminary data.</text>
</comment>
<proteinExistence type="predicted"/>
<dbReference type="Gene3D" id="1.50.10.10">
    <property type="match status" value="1"/>
</dbReference>
<dbReference type="InterPro" id="IPR007822">
    <property type="entry name" value="LANC-like"/>
</dbReference>
<organism evidence="1 2">
    <name type="scientific">Quercus suber</name>
    <name type="common">Cork oak</name>
    <dbReference type="NCBI Taxonomy" id="58331"/>
    <lineage>
        <taxon>Eukaryota</taxon>
        <taxon>Viridiplantae</taxon>
        <taxon>Streptophyta</taxon>
        <taxon>Embryophyta</taxon>
        <taxon>Tracheophyta</taxon>
        <taxon>Spermatophyta</taxon>
        <taxon>Magnoliopsida</taxon>
        <taxon>eudicotyledons</taxon>
        <taxon>Gunneridae</taxon>
        <taxon>Pentapetalae</taxon>
        <taxon>rosids</taxon>
        <taxon>fabids</taxon>
        <taxon>Fagales</taxon>
        <taxon>Fagaceae</taxon>
        <taxon>Quercus</taxon>
    </lineage>
</organism>
<dbReference type="PANTHER" id="PTHR12736">
    <property type="entry name" value="LANC-LIKE PROTEIN"/>
    <property type="match status" value="1"/>
</dbReference>
<keyword evidence="2" id="KW-1185">Reference proteome</keyword>
<gene>
    <name evidence="1" type="primary">GCL2_1</name>
    <name evidence="1" type="ORF">CFP56_025645</name>
</gene>
<evidence type="ECO:0000313" key="2">
    <source>
        <dbReference type="Proteomes" id="UP000237347"/>
    </source>
</evidence>
<dbReference type="SUPFAM" id="SSF158745">
    <property type="entry name" value="LanC-like"/>
    <property type="match status" value="1"/>
</dbReference>
<accession>A0AAW0K4H8</accession>
<reference evidence="1 2" key="1">
    <citation type="journal article" date="2018" name="Sci. Data">
        <title>The draft genome sequence of cork oak.</title>
        <authorList>
            <person name="Ramos A.M."/>
            <person name="Usie A."/>
            <person name="Barbosa P."/>
            <person name="Barros P.M."/>
            <person name="Capote T."/>
            <person name="Chaves I."/>
            <person name="Simoes F."/>
            <person name="Abreu I."/>
            <person name="Carrasquinho I."/>
            <person name="Faro C."/>
            <person name="Guimaraes J.B."/>
            <person name="Mendonca D."/>
            <person name="Nobrega F."/>
            <person name="Rodrigues L."/>
            <person name="Saibo N.J.M."/>
            <person name="Varela M.C."/>
            <person name="Egas C."/>
            <person name="Matos J."/>
            <person name="Miguel C.M."/>
            <person name="Oliveira M.M."/>
            <person name="Ricardo C.P."/>
            <person name="Goncalves S."/>
        </authorList>
    </citation>
    <scope>NUCLEOTIDE SEQUENCE [LARGE SCALE GENOMIC DNA]</scope>
    <source>
        <strain evidence="2">cv. HL8</strain>
    </source>
</reference>
<dbReference type="GO" id="GO:0031179">
    <property type="term" value="P:peptide modification"/>
    <property type="evidence" value="ECO:0007669"/>
    <property type="project" value="InterPro"/>
</dbReference>
<dbReference type="GO" id="GO:0005886">
    <property type="term" value="C:plasma membrane"/>
    <property type="evidence" value="ECO:0007669"/>
    <property type="project" value="TreeGrafter"/>
</dbReference>
<dbReference type="GO" id="GO:0005975">
    <property type="term" value="P:carbohydrate metabolic process"/>
    <property type="evidence" value="ECO:0007669"/>
    <property type="project" value="InterPro"/>
</dbReference>
<dbReference type="InterPro" id="IPR012341">
    <property type="entry name" value="6hp_glycosidase-like_sf"/>
</dbReference>
<name>A0AAW0K4H8_QUESU</name>